<evidence type="ECO:0000256" key="3">
    <source>
        <dbReference type="ARBA" id="ARBA00022448"/>
    </source>
</evidence>
<keyword evidence="4" id="KW-1003">Cell membrane</keyword>
<evidence type="ECO:0000256" key="4">
    <source>
        <dbReference type="ARBA" id="ARBA00022475"/>
    </source>
</evidence>
<feature type="transmembrane region" description="Helical" evidence="8">
    <location>
        <begin position="253"/>
        <end position="280"/>
    </location>
</feature>
<dbReference type="HOGENOM" id="CLU_031275_8_2_10"/>
<feature type="transmembrane region" description="Helical" evidence="8">
    <location>
        <begin position="292"/>
        <end position="310"/>
    </location>
</feature>
<reference evidence="9 10" key="1">
    <citation type="journal article" date="2011" name="Stand. Genomic Sci.">
        <title>Complete genome sequence of Haliscomenobacter hydrossis type strain (O).</title>
        <authorList>
            <consortium name="US DOE Joint Genome Institute (JGI-PGF)"/>
            <person name="Daligault H."/>
            <person name="Lapidus A."/>
            <person name="Zeytun A."/>
            <person name="Nolan M."/>
            <person name="Lucas S."/>
            <person name="Del Rio T.G."/>
            <person name="Tice H."/>
            <person name="Cheng J.F."/>
            <person name="Tapia R."/>
            <person name="Han C."/>
            <person name="Goodwin L."/>
            <person name="Pitluck S."/>
            <person name="Liolios K."/>
            <person name="Pagani I."/>
            <person name="Ivanova N."/>
            <person name="Huntemann M."/>
            <person name="Mavromatis K."/>
            <person name="Mikhailova N."/>
            <person name="Pati A."/>
            <person name="Chen A."/>
            <person name="Palaniappan K."/>
            <person name="Land M."/>
            <person name="Hauser L."/>
            <person name="Brambilla E.M."/>
            <person name="Rohde M."/>
            <person name="Verbarg S."/>
            <person name="Goker M."/>
            <person name="Bristow J."/>
            <person name="Eisen J.A."/>
            <person name="Markowitz V."/>
            <person name="Hugenholtz P."/>
            <person name="Kyrpides N.C."/>
            <person name="Klenk H.P."/>
            <person name="Woyke T."/>
        </authorList>
    </citation>
    <scope>NUCLEOTIDE SEQUENCE [LARGE SCALE GENOMIC DNA]</scope>
    <source>
        <strain evidence="10">ATCC 27775 / DSM 1100 / LMG 10767 / O</strain>
    </source>
</reference>
<dbReference type="GO" id="GO:0005886">
    <property type="term" value="C:plasma membrane"/>
    <property type="evidence" value="ECO:0007669"/>
    <property type="project" value="UniProtKB-SubCell"/>
</dbReference>
<keyword evidence="7 8" id="KW-0472">Membrane</keyword>
<keyword evidence="3" id="KW-0813">Transport</keyword>
<evidence type="ECO:0000256" key="7">
    <source>
        <dbReference type="ARBA" id="ARBA00023136"/>
    </source>
</evidence>
<dbReference type="EMBL" id="CP002691">
    <property type="protein sequence ID" value="AEE49302.1"/>
    <property type="molecule type" value="Genomic_DNA"/>
</dbReference>
<protein>
    <recommendedName>
        <fullName evidence="11">Permease</fullName>
    </recommendedName>
</protein>
<feature type="transmembrane region" description="Helical" evidence="8">
    <location>
        <begin position="74"/>
        <end position="96"/>
    </location>
</feature>
<reference key="2">
    <citation type="submission" date="2011-04" db="EMBL/GenBank/DDBJ databases">
        <title>Complete sequence of chromosome of Haliscomenobacter hydrossis DSM 1100.</title>
        <authorList>
            <consortium name="US DOE Joint Genome Institute (JGI-PGF)"/>
            <person name="Lucas S."/>
            <person name="Han J."/>
            <person name="Lapidus A."/>
            <person name="Bruce D."/>
            <person name="Goodwin L."/>
            <person name="Pitluck S."/>
            <person name="Peters L."/>
            <person name="Kyrpides N."/>
            <person name="Mavromatis K."/>
            <person name="Ivanova N."/>
            <person name="Ovchinnikova G."/>
            <person name="Pagani I."/>
            <person name="Daligault H."/>
            <person name="Detter J.C."/>
            <person name="Han C."/>
            <person name="Land M."/>
            <person name="Hauser L."/>
            <person name="Markowitz V."/>
            <person name="Cheng J.-F."/>
            <person name="Hugenholtz P."/>
            <person name="Woyke T."/>
            <person name="Wu D."/>
            <person name="Verbarg S."/>
            <person name="Frueling A."/>
            <person name="Brambilla E."/>
            <person name="Klenk H.-P."/>
            <person name="Eisen J.A."/>
        </authorList>
    </citation>
    <scope>NUCLEOTIDE SEQUENCE</scope>
    <source>
        <strain>DSM 1100</strain>
    </source>
</reference>
<keyword evidence="10" id="KW-1185">Reference proteome</keyword>
<evidence type="ECO:0000256" key="5">
    <source>
        <dbReference type="ARBA" id="ARBA00022692"/>
    </source>
</evidence>
<dbReference type="KEGG" id="hhy:Halhy_1407"/>
<dbReference type="AlphaFoldDB" id="F4KX94"/>
<keyword evidence="6 8" id="KW-1133">Transmembrane helix</keyword>
<sequence length="382" mass="42685">MPFRHHQFHLIMTAQTWSRYIIIGLTTLVIGFVVYHFSTIISYVITAWVLSLIGQPIYKRIRLMKIGKLRPGPGVASILTLLCFFLIFGGLVAMFVPSILKQASNLANVDYPAIATALEEPYHKVGLWLAQYGIKLPEDTLEQLLKNGLRGWFEPSKIGTFIASVFGAIGSIIVNVASVVFITFFFLQERKLFINFILALVPEKYEEPTLETIKDTVSLLTRYFGGLIIQLSIFGVALWLLLTILGIKNALLIALFGALMNVIPYIGPIIGAAFGIFITISSNLGIDFYAELGPMLIKVFVVFQVVQIIDNNFIQPYIFSKSVLAHPLEIFIMILVGAQVAGILGIILAIPVYTIIRVIAKEFLYQFKIVKQLTGRMEEEGY</sequence>
<dbReference type="Pfam" id="PF01594">
    <property type="entry name" value="AI-2E_transport"/>
    <property type="match status" value="1"/>
</dbReference>
<dbReference type="PANTHER" id="PTHR21716:SF53">
    <property type="entry name" value="PERMEASE PERM-RELATED"/>
    <property type="match status" value="1"/>
</dbReference>
<feature type="transmembrane region" description="Helical" evidence="8">
    <location>
        <begin position="161"/>
        <end position="187"/>
    </location>
</feature>
<name>F4KX94_HALH1</name>
<dbReference type="OrthoDB" id="9793390at2"/>
<accession>F4KX94</accession>
<evidence type="ECO:0000256" key="8">
    <source>
        <dbReference type="SAM" id="Phobius"/>
    </source>
</evidence>
<dbReference type="GO" id="GO:0055085">
    <property type="term" value="P:transmembrane transport"/>
    <property type="evidence" value="ECO:0007669"/>
    <property type="project" value="TreeGrafter"/>
</dbReference>
<organism evidence="9 10">
    <name type="scientific">Haliscomenobacter hydrossis (strain ATCC 27775 / DSM 1100 / LMG 10767 / O)</name>
    <dbReference type="NCBI Taxonomy" id="760192"/>
    <lineage>
        <taxon>Bacteria</taxon>
        <taxon>Pseudomonadati</taxon>
        <taxon>Bacteroidota</taxon>
        <taxon>Saprospiria</taxon>
        <taxon>Saprospirales</taxon>
        <taxon>Haliscomenobacteraceae</taxon>
        <taxon>Haliscomenobacter</taxon>
    </lineage>
</organism>
<evidence type="ECO:0000256" key="1">
    <source>
        <dbReference type="ARBA" id="ARBA00004651"/>
    </source>
</evidence>
<feature type="transmembrane region" description="Helical" evidence="8">
    <location>
        <begin position="330"/>
        <end position="356"/>
    </location>
</feature>
<evidence type="ECO:0000256" key="6">
    <source>
        <dbReference type="ARBA" id="ARBA00022989"/>
    </source>
</evidence>
<feature type="transmembrane region" description="Helical" evidence="8">
    <location>
        <begin position="20"/>
        <end position="53"/>
    </location>
</feature>
<gene>
    <name evidence="9" type="ordered locus">Halhy_1407</name>
</gene>
<dbReference type="Proteomes" id="UP000008461">
    <property type="component" value="Chromosome"/>
</dbReference>
<comment type="similarity">
    <text evidence="2">Belongs to the autoinducer-2 exporter (AI-2E) (TC 2.A.86) family.</text>
</comment>
<comment type="subcellular location">
    <subcellularLocation>
        <location evidence="1">Cell membrane</location>
        <topology evidence="1">Multi-pass membrane protein</topology>
    </subcellularLocation>
</comment>
<evidence type="ECO:0000313" key="9">
    <source>
        <dbReference type="EMBL" id="AEE49302.1"/>
    </source>
</evidence>
<keyword evidence="5 8" id="KW-0812">Transmembrane</keyword>
<dbReference type="STRING" id="760192.Halhy_1407"/>
<proteinExistence type="inferred from homology"/>
<evidence type="ECO:0000256" key="2">
    <source>
        <dbReference type="ARBA" id="ARBA00009773"/>
    </source>
</evidence>
<evidence type="ECO:0000313" key="10">
    <source>
        <dbReference type="Proteomes" id="UP000008461"/>
    </source>
</evidence>
<evidence type="ECO:0008006" key="11">
    <source>
        <dbReference type="Google" id="ProtNLM"/>
    </source>
</evidence>
<feature type="transmembrane region" description="Helical" evidence="8">
    <location>
        <begin position="223"/>
        <end position="247"/>
    </location>
</feature>
<dbReference type="PANTHER" id="PTHR21716">
    <property type="entry name" value="TRANSMEMBRANE PROTEIN"/>
    <property type="match status" value="1"/>
</dbReference>
<dbReference type="InterPro" id="IPR002549">
    <property type="entry name" value="AI-2E-like"/>
</dbReference>
<dbReference type="eggNOG" id="COG0628">
    <property type="taxonomic scope" value="Bacteria"/>
</dbReference>